<comment type="caution">
    <text evidence="1">The sequence shown here is derived from an EMBL/GenBank/DDBJ whole genome shotgun (WGS) entry which is preliminary data.</text>
</comment>
<organism evidence="1 2">
    <name type="scientific">Rhodopirellula halodulae</name>
    <dbReference type="NCBI Taxonomy" id="2894198"/>
    <lineage>
        <taxon>Bacteria</taxon>
        <taxon>Pseudomonadati</taxon>
        <taxon>Planctomycetota</taxon>
        <taxon>Planctomycetia</taxon>
        <taxon>Pirellulales</taxon>
        <taxon>Pirellulaceae</taxon>
        <taxon>Rhodopirellula</taxon>
    </lineage>
</organism>
<keyword evidence="2" id="KW-1185">Reference proteome</keyword>
<name>A0ABS8NKP0_9BACT</name>
<evidence type="ECO:0000313" key="1">
    <source>
        <dbReference type="EMBL" id="MCC9644076.1"/>
    </source>
</evidence>
<dbReference type="Proteomes" id="UP001430306">
    <property type="component" value="Unassembled WGS sequence"/>
</dbReference>
<sequence length="236" mass="25396">MWQIQNFTNPTPGSACDQNAGQCYTAHWVADGHDWVCHAAGGSKGISFGDPDGSLHVNLLPVGDDTLPIATEQSIRGDVWNVTLPQAAECQYSLKLAVRVIEASETRLVIEPTLSIQTLLLDTHPTLDLTALGDCGVIFDEGDTLGDGSPPISTVSLSGETGSIAVLLAPTDAPFTTDLRHEGHLQLRLFGEFLEKGVIRKARPWIVLDRTEQGISEADLKGYLKRLCETPLPLTA</sequence>
<proteinExistence type="predicted"/>
<evidence type="ECO:0000313" key="2">
    <source>
        <dbReference type="Proteomes" id="UP001430306"/>
    </source>
</evidence>
<dbReference type="EMBL" id="JAJKFW010000025">
    <property type="protein sequence ID" value="MCC9644076.1"/>
    <property type="molecule type" value="Genomic_DNA"/>
</dbReference>
<protein>
    <submittedName>
        <fullName evidence="1">Uncharacterized protein</fullName>
    </submittedName>
</protein>
<accession>A0ABS8NKP0</accession>
<reference evidence="1" key="1">
    <citation type="submission" date="2021-11" db="EMBL/GenBank/DDBJ databases">
        <title>Genome sequence.</title>
        <authorList>
            <person name="Sun Q."/>
        </authorList>
    </citation>
    <scope>NUCLEOTIDE SEQUENCE</scope>
    <source>
        <strain evidence="1">JC740</strain>
    </source>
</reference>
<dbReference type="RefSeq" id="WP_230275161.1">
    <property type="nucleotide sequence ID" value="NZ_JAJKFW010000025.1"/>
</dbReference>
<gene>
    <name evidence="1" type="ORF">LOC71_17475</name>
</gene>